<evidence type="ECO:0000313" key="1">
    <source>
        <dbReference type="EMBL" id="NME66480.1"/>
    </source>
</evidence>
<dbReference type="Proteomes" id="UP000576082">
    <property type="component" value="Unassembled WGS sequence"/>
</dbReference>
<dbReference type="EMBL" id="JABANE010000002">
    <property type="protein sequence ID" value="NME66480.1"/>
    <property type="molecule type" value="Genomic_DNA"/>
</dbReference>
<gene>
    <name evidence="1" type="ORF">HHU12_00760</name>
</gene>
<keyword evidence="2" id="KW-1185">Reference proteome</keyword>
<organism evidence="1 2">
    <name type="scientific">Flammeovirga aprica JL-4</name>
    <dbReference type="NCBI Taxonomy" id="694437"/>
    <lineage>
        <taxon>Bacteria</taxon>
        <taxon>Pseudomonadati</taxon>
        <taxon>Bacteroidota</taxon>
        <taxon>Cytophagia</taxon>
        <taxon>Cytophagales</taxon>
        <taxon>Flammeovirgaceae</taxon>
        <taxon>Flammeovirga</taxon>
    </lineage>
</organism>
<reference evidence="1 2" key="1">
    <citation type="submission" date="2020-04" db="EMBL/GenBank/DDBJ databases">
        <title>Flammeovirga sp. SR4, a novel species isolated from seawater.</title>
        <authorList>
            <person name="Wang X."/>
        </authorList>
    </citation>
    <scope>NUCLEOTIDE SEQUENCE [LARGE SCALE GENOMIC DNA]</scope>
    <source>
        <strain evidence="1 2">ATCC 23126</strain>
    </source>
</reference>
<dbReference type="AlphaFoldDB" id="A0A7X9RRT1"/>
<sequence>MKTLNYILITVFFFFAFGCKSQQVQIIGGDSHGQVVADDNGLHVTPGTCVFYGEVLMIEGGGVIFFVKSLDGCGPGVTRYPKVGAKLSARFRGEIPCQVGEHVQVKVSEFEKSYSILEVIPL</sequence>
<accession>A0A7X9RRT1</accession>
<name>A0A7X9RRT1_9BACT</name>
<comment type="caution">
    <text evidence="1">The sequence shown here is derived from an EMBL/GenBank/DDBJ whole genome shotgun (WGS) entry which is preliminary data.</text>
</comment>
<evidence type="ECO:0000313" key="2">
    <source>
        <dbReference type="Proteomes" id="UP000576082"/>
    </source>
</evidence>
<dbReference type="PROSITE" id="PS51257">
    <property type="entry name" value="PROKAR_LIPOPROTEIN"/>
    <property type="match status" value="1"/>
</dbReference>
<proteinExistence type="predicted"/>
<dbReference type="RefSeq" id="WP_169654233.1">
    <property type="nucleotide sequence ID" value="NZ_JABANE010000002.1"/>
</dbReference>
<evidence type="ECO:0008006" key="3">
    <source>
        <dbReference type="Google" id="ProtNLM"/>
    </source>
</evidence>
<protein>
    <recommendedName>
        <fullName evidence="3">Lipoprotein</fullName>
    </recommendedName>
</protein>